<dbReference type="GO" id="GO:0004252">
    <property type="term" value="F:serine-type endopeptidase activity"/>
    <property type="evidence" value="ECO:0007669"/>
    <property type="project" value="UniProtKB-EC"/>
</dbReference>
<dbReference type="SUPFAM" id="SSF50156">
    <property type="entry name" value="PDZ domain-like"/>
    <property type="match status" value="1"/>
</dbReference>
<comment type="similarity">
    <text evidence="1">Belongs to the peptidase S41A family.</text>
</comment>
<dbReference type="PROSITE" id="PS51257">
    <property type="entry name" value="PROKAR_LIPOPROTEIN"/>
    <property type="match status" value="1"/>
</dbReference>
<accession>A0A3B1BTT9</accession>
<evidence type="ECO:0000256" key="5">
    <source>
        <dbReference type="SAM" id="MobiDB-lite"/>
    </source>
</evidence>
<dbReference type="CDD" id="cd06782">
    <property type="entry name" value="cpPDZ_CPP-like"/>
    <property type="match status" value="1"/>
</dbReference>
<evidence type="ECO:0000256" key="1">
    <source>
        <dbReference type="ARBA" id="ARBA00009179"/>
    </source>
</evidence>
<dbReference type="NCBIfam" id="TIGR00225">
    <property type="entry name" value="prc"/>
    <property type="match status" value="1"/>
</dbReference>
<gene>
    <name evidence="7" type="ORF">MNBD_GAMMA26-1729</name>
</gene>
<dbReference type="PROSITE" id="PS50106">
    <property type="entry name" value="PDZ"/>
    <property type="match status" value="1"/>
</dbReference>
<evidence type="ECO:0000256" key="2">
    <source>
        <dbReference type="ARBA" id="ARBA00022670"/>
    </source>
</evidence>
<evidence type="ECO:0000256" key="3">
    <source>
        <dbReference type="ARBA" id="ARBA00022801"/>
    </source>
</evidence>
<dbReference type="Pfam" id="PF17804">
    <property type="entry name" value="TSP_NTD"/>
    <property type="match status" value="1"/>
</dbReference>
<keyword evidence="3 7" id="KW-0378">Hydrolase</keyword>
<sequence>MRIRNYLLIFLLIGCGAPPWAVVPDVPLSDLVPSRANRQSTLLITSVIQQYHYRSVPLDDALSAQIMTRYLDTLDPNRSFFTGEDIKEFEVYNNKLDNALKRAWLDPAFNIFRVYRKHVDAQIKLALSLLDEDFDFTRDEEYRFDRSDAPWAKDQAALDEQWRKRVKNDVLGLRLADKDEEGIRQTLRDRYEGIVRRSHQLAADDVYNIFINAYTLSLEPHTSYMSPSLSENFDISMRLSLEGIGAVLSVKNEFTVVQKTVPGGPAALSGQVHAGDRISGVGQDEDGEMVDVVGWRLQDVVELIRGPKDSIVRLQVLPKDVGVGGPPKEVTIIRDKIKLEEQAAKKAIIEGIEGIGKGRIGVITVPAFYRDFQAYARGDKNFRSTTRDVRKLLVELAKESVDGVVIDLRQNGGGSLIEATELTGLFIETGPVVQVQDTLGKLEIVADLDPDVAYSGPLAVLVNRNSASASEIFAGAMQDYHRSIIIGEPTFGKGTVQTLIDLNNLVAVGTEQLGRLRLTMAQFFRVSGGSTQFRGVVPDIVYPTANTAKEHGERSLDNALPWAKIKAVKYQASNMLDMARLRERHLSRIESDVGFNLLMEQNKILQDVRDENTVSLMETKREGEWEERNKRLLDSRNRYRIAKGLEPLEDIKKTADSEGAHGSKTSDDEKDDGVKEIMVNEAALILMDQINIQRPSSAELHAGKQEVVIDVLLDCELEGAGC</sequence>
<dbReference type="Pfam" id="PF03572">
    <property type="entry name" value="Peptidase_S41"/>
    <property type="match status" value="1"/>
</dbReference>
<dbReference type="Gene3D" id="2.30.42.10">
    <property type="match status" value="1"/>
</dbReference>
<dbReference type="CDD" id="cd07560">
    <property type="entry name" value="Peptidase_S41_CPP"/>
    <property type="match status" value="1"/>
</dbReference>
<dbReference type="InterPro" id="IPR001478">
    <property type="entry name" value="PDZ"/>
</dbReference>
<dbReference type="SMART" id="SM00245">
    <property type="entry name" value="TSPc"/>
    <property type="match status" value="1"/>
</dbReference>
<dbReference type="InterPro" id="IPR036034">
    <property type="entry name" value="PDZ_sf"/>
</dbReference>
<evidence type="ECO:0000256" key="4">
    <source>
        <dbReference type="ARBA" id="ARBA00022825"/>
    </source>
</evidence>
<keyword evidence="2 7" id="KW-0645">Protease</keyword>
<dbReference type="EC" id="3.4.21.102" evidence="7"/>
<dbReference type="PANTHER" id="PTHR32060">
    <property type="entry name" value="TAIL-SPECIFIC PROTEASE"/>
    <property type="match status" value="1"/>
</dbReference>
<dbReference type="InterPro" id="IPR040573">
    <property type="entry name" value="TSP_N"/>
</dbReference>
<evidence type="ECO:0000313" key="7">
    <source>
        <dbReference type="EMBL" id="VAX08087.1"/>
    </source>
</evidence>
<dbReference type="AlphaFoldDB" id="A0A3B1BTT9"/>
<name>A0A3B1BTT9_9ZZZZ</name>
<dbReference type="Pfam" id="PF00595">
    <property type="entry name" value="PDZ"/>
    <property type="match status" value="1"/>
</dbReference>
<dbReference type="InterPro" id="IPR029045">
    <property type="entry name" value="ClpP/crotonase-like_dom_sf"/>
</dbReference>
<evidence type="ECO:0000259" key="6">
    <source>
        <dbReference type="PROSITE" id="PS50106"/>
    </source>
</evidence>
<dbReference type="GO" id="GO:0030288">
    <property type="term" value="C:outer membrane-bounded periplasmic space"/>
    <property type="evidence" value="ECO:0007669"/>
    <property type="project" value="TreeGrafter"/>
</dbReference>
<dbReference type="InterPro" id="IPR004447">
    <property type="entry name" value="Peptidase_S41A"/>
</dbReference>
<dbReference type="InterPro" id="IPR020992">
    <property type="entry name" value="Tail_Prtase_C"/>
</dbReference>
<dbReference type="SMART" id="SM00228">
    <property type="entry name" value="PDZ"/>
    <property type="match status" value="1"/>
</dbReference>
<dbReference type="GO" id="GO:0006508">
    <property type="term" value="P:proteolysis"/>
    <property type="evidence" value="ECO:0007669"/>
    <property type="project" value="UniProtKB-KW"/>
</dbReference>
<dbReference type="FunFam" id="3.90.226.10:FF:000090">
    <property type="entry name" value="Tail-specific protease"/>
    <property type="match status" value="1"/>
</dbReference>
<organism evidence="7">
    <name type="scientific">hydrothermal vent metagenome</name>
    <dbReference type="NCBI Taxonomy" id="652676"/>
    <lineage>
        <taxon>unclassified sequences</taxon>
        <taxon>metagenomes</taxon>
        <taxon>ecological metagenomes</taxon>
    </lineage>
</organism>
<dbReference type="Pfam" id="PF11818">
    <property type="entry name" value="DUF3340"/>
    <property type="match status" value="1"/>
</dbReference>
<keyword evidence="4" id="KW-0720">Serine protease</keyword>
<dbReference type="GO" id="GO:0007165">
    <property type="term" value="P:signal transduction"/>
    <property type="evidence" value="ECO:0007669"/>
    <property type="project" value="TreeGrafter"/>
</dbReference>
<dbReference type="InterPro" id="IPR005151">
    <property type="entry name" value="Tail-specific_protease"/>
</dbReference>
<feature type="region of interest" description="Disordered" evidence="5">
    <location>
        <begin position="650"/>
        <end position="673"/>
    </location>
</feature>
<protein>
    <submittedName>
        <fullName evidence="7">Tail-specific protease</fullName>
        <ecNumber evidence="7">3.4.21.102</ecNumber>
    </submittedName>
</protein>
<dbReference type="SUPFAM" id="SSF52096">
    <property type="entry name" value="ClpP/crotonase"/>
    <property type="match status" value="1"/>
</dbReference>
<feature type="domain" description="PDZ" evidence="6">
    <location>
        <begin position="234"/>
        <end position="305"/>
    </location>
</feature>
<proteinExistence type="inferred from homology"/>
<dbReference type="PANTHER" id="PTHR32060:SF22">
    <property type="entry name" value="CARBOXYL-TERMINAL-PROCESSING PEPTIDASE 3, CHLOROPLASTIC"/>
    <property type="match status" value="1"/>
</dbReference>
<dbReference type="Gene3D" id="3.90.226.10">
    <property type="entry name" value="2-enoyl-CoA Hydratase, Chain A, domain 1"/>
    <property type="match status" value="1"/>
</dbReference>
<dbReference type="EMBL" id="UOFX01000034">
    <property type="protein sequence ID" value="VAX08087.1"/>
    <property type="molecule type" value="Genomic_DNA"/>
</dbReference>
<reference evidence="7" key="1">
    <citation type="submission" date="2018-06" db="EMBL/GenBank/DDBJ databases">
        <authorList>
            <person name="Zhirakovskaya E."/>
        </authorList>
    </citation>
    <scope>NUCLEOTIDE SEQUENCE</scope>
</reference>